<organism evidence="2 3">
    <name type="scientific">Thalassobacterium sedimentorum</name>
    <dbReference type="NCBI Taxonomy" id="3041258"/>
    <lineage>
        <taxon>Bacteria</taxon>
        <taxon>Pseudomonadati</taxon>
        <taxon>Verrucomicrobiota</taxon>
        <taxon>Opitutia</taxon>
        <taxon>Puniceicoccales</taxon>
        <taxon>Coraliomargaritaceae</taxon>
        <taxon>Thalassobacterium</taxon>
    </lineage>
</organism>
<protein>
    <submittedName>
        <fullName evidence="2">Transposase</fullName>
    </submittedName>
</protein>
<feature type="domain" description="Transposase IS4-like" evidence="1">
    <location>
        <begin position="24"/>
        <end position="98"/>
    </location>
</feature>
<dbReference type="Pfam" id="PF01609">
    <property type="entry name" value="DDE_Tnp_1"/>
    <property type="match status" value="1"/>
</dbReference>
<evidence type="ECO:0000259" key="1">
    <source>
        <dbReference type="Pfam" id="PF01609"/>
    </source>
</evidence>
<dbReference type="InterPro" id="IPR012337">
    <property type="entry name" value="RNaseH-like_sf"/>
</dbReference>
<dbReference type="SUPFAM" id="SSF53098">
    <property type="entry name" value="Ribonuclease H-like"/>
    <property type="match status" value="1"/>
</dbReference>
<dbReference type="InterPro" id="IPR002559">
    <property type="entry name" value="Transposase_11"/>
</dbReference>
<evidence type="ECO:0000313" key="2">
    <source>
        <dbReference type="EMBL" id="MDQ8196237.1"/>
    </source>
</evidence>
<evidence type="ECO:0000313" key="3">
    <source>
        <dbReference type="Proteomes" id="UP001243717"/>
    </source>
</evidence>
<comment type="caution">
    <text evidence="2">The sequence shown here is derived from an EMBL/GenBank/DDBJ whole genome shotgun (WGS) entry which is preliminary data.</text>
</comment>
<accession>A0ABU1ANE2</accession>
<sequence length="120" mass="13871">MPCHESGGLLLFSQWSFAQMVETELKRHESRIMVNFIEHFRLGDVVLTDRGFSSYGNLAALWIKGVDAVMRVHQARKLDYRKGKVLGPMDRLVEWAWKCYAAKHRKWCARNCACSSLLIV</sequence>
<reference evidence="2 3" key="1">
    <citation type="submission" date="2023-04" db="EMBL/GenBank/DDBJ databases">
        <title>A novel bacteria isolated from coastal sediment.</title>
        <authorList>
            <person name="Liu X.-J."/>
            <person name="Du Z.-J."/>
        </authorList>
    </citation>
    <scope>NUCLEOTIDE SEQUENCE [LARGE SCALE GENOMIC DNA]</scope>
    <source>
        <strain evidence="2 3">SDUM461004</strain>
    </source>
</reference>
<gene>
    <name evidence="2" type="ORF">QEH59_17515</name>
</gene>
<dbReference type="EMBL" id="JARXIC010000055">
    <property type="protein sequence ID" value="MDQ8196237.1"/>
    <property type="molecule type" value="Genomic_DNA"/>
</dbReference>
<keyword evidence="3" id="KW-1185">Reference proteome</keyword>
<dbReference type="Proteomes" id="UP001243717">
    <property type="component" value="Unassembled WGS sequence"/>
</dbReference>
<name>A0ABU1ANE2_9BACT</name>
<dbReference type="RefSeq" id="WP_308986674.1">
    <property type="nucleotide sequence ID" value="NZ_JARXIC010000055.1"/>
</dbReference>
<proteinExistence type="predicted"/>